<dbReference type="EC" id="2.7.7.48" evidence="1 7"/>
<evidence type="ECO:0000256" key="5">
    <source>
        <dbReference type="ARBA" id="ARBA00022741"/>
    </source>
</evidence>
<evidence type="ECO:0000256" key="7">
    <source>
        <dbReference type="RuleBase" id="RU364050"/>
    </source>
</evidence>
<comment type="catalytic activity">
    <reaction evidence="6 7">
        <text>RNA(n) + a ribonucleoside 5'-triphosphate = RNA(n+1) + diphosphate</text>
        <dbReference type="Rhea" id="RHEA:21248"/>
        <dbReference type="Rhea" id="RHEA-COMP:14527"/>
        <dbReference type="Rhea" id="RHEA-COMP:17342"/>
        <dbReference type="ChEBI" id="CHEBI:33019"/>
        <dbReference type="ChEBI" id="CHEBI:61557"/>
        <dbReference type="ChEBI" id="CHEBI:140395"/>
        <dbReference type="EC" id="2.7.7.48"/>
    </reaction>
</comment>
<keyword evidence="7" id="KW-0693">Viral RNA replication</keyword>
<evidence type="ECO:0000256" key="4">
    <source>
        <dbReference type="ARBA" id="ARBA00022695"/>
    </source>
</evidence>
<evidence type="ECO:0000313" key="8">
    <source>
        <dbReference type="EMBL" id="BBB86785.2"/>
    </source>
</evidence>
<evidence type="ECO:0000256" key="2">
    <source>
        <dbReference type="ARBA" id="ARBA00022484"/>
    </source>
</evidence>
<sequence length="1184" mass="131517">MSWPEVFFHFQFNRPPTDTLSAALRFIFLTPTPREIWAFLDPAIYWTSVAEGYEFPVAIGSRPAPPTVSNATVRQQLELLSSYVPENAGRAGGKVHLKVSDFKPSFLTNAGTFMLGVLHDAVLSRSLNTNLESSTIVALLLLDQMGPGGKLASELLSSNPFWVTFDTPAFVSFTKWLHVGGRLTGTLPTLGQSGRVLDARYLYGLDVLVGRTSQLPFDPVEEIRMRVSDPSIRRLPVISSDGLFSWSSEDAYTRWLRDAIVETLSSMLNDSIEAETFSDWYARRMTWAASGGAPGATLNWDAGDGEISKERMNKRGALLIIPESHYRQILANTVDPVLWSVAATKYDLGKMRAIWNTAVEEYVIEAYLFDQFDSGLRGDGWNSAGNSLSERIRADLARLEATDTQGCLMWDYADFNINHTFPAMQLLYKLTKEQIAKRLVRSNATNSHGPQSSYADVGYVKTTVHDLAACATWLVNARTNTYLDDHESEVVARVVRSLQSGQRSTSFTNTVLNRAYSIMVARWLRQYAGLDCFGALAFHLGDDVFLTCRDMFAAQVICQAYNLLGFAGQVYKVMADYRGQGEFLRINYCTEGGSRSAAGYPIRSVVGLISGEFFRDSAIDPAERAAAYLDQFTKVQRRGATLRPAIGEFLAYRASVLYYTDTRGVKQRVTVPIPLLLTPRRLGGYGLSTFKHTSSTAPQLLTALADSAFDSQPHFLTPRSDKAPILVFSIPSGEGKTFLADHAPGFVTDSDTIIARAQNRKAIEDALARARLSGCWERAHKLVADATSRYFRTHPSPPGVLLTWGREYYPSDWPEDEALLLDKPTNLRANDANRMAIIQSHRYVRYFQDFRSRNAFIFSSLSQAHLTLLGDIKGVFELYPLVAQTFSGKAFPTLKPPKAPTQLFFGRAPRRQFRQATSLRDFAIAHKLGATRVIPRIQEEVLASVLPGAYRASDVSNSFAAHALKLQTEILPTKKESSKHVFRLDGFDTHHALSYFGKVITALFRTSRVVPKSFTTTLAPDQPLAVYTKHDYGILGTAAALFGFSIASAFNQVVGAQEPTVFPGHAGRINTLLSSGKSAAARDLCAKFTRYCLSARGDPLLLSYWVAYLEGGADFYPPPPTGQGNTFTSFTRAIVLRYIQLHYHHNSYVEHRLQDTVYVLELLVADLFACLSMLHYGFPVRLAD</sequence>
<keyword evidence="5 7" id="KW-0547">Nucleotide-binding</keyword>
<evidence type="ECO:0000256" key="1">
    <source>
        <dbReference type="ARBA" id="ARBA00012494"/>
    </source>
</evidence>
<dbReference type="EMBL" id="LC333739">
    <property type="protein sequence ID" value="BBB86785.2"/>
    <property type="molecule type" value="Genomic_RNA"/>
</dbReference>
<accession>A0A2Z5WAE8</accession>
<name>A0A2Z5WAE8_9VIRU</name>
<keyword evidence="3 7" id="KW-0808">Transferase</keyword>
<organism evidence="8">
    <name type="scientific">Rosellinia necatrix fusagravirus 3</name>
    <dbReference type="NCBI Taxonomy" id="2056544"/>
    <lineage>
        <taxon>Viruses</taxon>
        <taxon>Riboviria</taxon>
        <taxon>Orthornavirae</taxon>
        <taxon>Duplornaviricota</taxon>
        <taxon>Chrymotiviricetes</taxon>
        <taxon>Ghabrivirales</taxon>
        <taxon>Alphatotivirineae</taxon>
        <taxon>Fusagraviridae</taxon>
        <taxon>Fusagravirus</taxon>
        <taxon>Fusagravirus jyusani</taxon>
    </lineage>
</organism>
<evidence type="ECO:0000256" key="6">
    <source>
        <dbReference type="ARBA" id="ARBA00048744"/>
    </source>
</evidence>
<dbReference type="Pfam" id="PF02123">
    <property type="entry name" value="RdRP_4"/>
    <property type="match status" value="1"/>
</dbReference>
<dbReference type="GO" id="GO:0000166">
    <property type="term" value="F:nucleotide binding"/>
    <property type="evidence" value="ECO:0007669"/>
    <property type="project" value="UniProtKB-KW"/>
</dbReference>
<protein>
    <recommendedName>
        <fullName evidence="1 7">RNA-directed RNA polymerase</fullName>
        <ecNumber evidence="1 7">2.7.7.48</ecNumber>
    </recommendedName>
</protein>
<proteinExistence type="predicted"/>
<keyword evidence="4 7" id="KW-0548">Nucleotidyltransferase</keyword>
<dbReference type="SUPFAM" id="SSF56672">
    <property type="entry name" value="DNA/RNA polymerases"/>
    <property type="match status" value="1"/>
</dbReference>
<dbReference type="GO" id="GO:0006351">
    <property type="term" value="P:DNA-templated transcription"/>
    <property type="evidence" value="ECO:0007669"/>
    <property type="project" value="InterPro"/>
</dbReference>
<reference evidence="8" key="1">
    <citation type="journal article" date="2018" name="Environ. Microbiol.">
        <title>Novel, diverse RNA viruses from Mediterranean isolates of the phytopathogenic fungus, Rosellinia necatrix: insights into evolutionary biology of fungal viruses.</title>
        <authorList>
            <person name="Arjona-Lopez J.M."/>
            <person name="Telengech P."/>
            <person name="Jamal A."/>
            <person name="Hisano S."/>
            <person name="Kondo H."/>
            <person name="Yelin M.D."/>
            <person name="Arjona-Girona I."/>
            <person name="Kanematsu S."/>
            <person name="Lopez-Herrera C.J."/>
            <person name="Suzuki N."/>
        </authorList>
    </citation>
    <scope>NUCLEOTIDE SEQUENCE</scope>
</reference>
<dbReference type="GO" id="GO:0003723">
    <property type="term" value="F:RNA binding"/>
    <property type="evidence" value="ECO:0007669"/>
    <property type="project" value="InterPro"/>
</dbReference>
<keyword evidence="2 7" id="KW-0696">RNA-directed RNA polymerase</keyword>
<dbReference type="InterPro" id="IPR001795">
    <property type="entry name" value="RNA-dir_pol_luteovirus"/>
</dbReference>
<dbReference type="InterPro" id="IPR043502">
    <property type="entry name" value="DNA/RNA_pol_sf"/>
</dbReference>
<dbReference type="GO" id="GO:0003968">
    <property type="term" value="F:RNA-directed RNA polymerase activity"/>
    <property type="evidence" value="ECO:0007669"/>
    <property type="project" value="UniProtKB-KW"/>
</dbReference>
<evidence type="ECO:0000256" key="3">
    <source>
        <dbReference type="ARBA" id="ARBA00022679"/>
    </source>
</evidence>